<dbReference type="Pfam" id="PF13920">
    <property type="entry name" value="zf-C3HC4_3"/>
    <property type="match status" value="1"/>
</dbReference>
<sequence>MPRQRSTRSPSVEIQHVQPVQGNKRRRASTASTPGSRRSARIQAAPRPQIILDSEDSEEELFVTQPKKLKFDTADSNEDRRKSEQAPEDDDVIDLADPAPPAAAAPAKHPGRVEFAAFQCAICMDNATALAVTHCGHLFCSECLQSALTTETTRNKCPICRQKVETRERDTYNAKTKGFWHLELKPMTATKKGKQAAK</sequence>
<accession>A0A8K0T6A5</accession>
<dbReference type="EMBL" id="JAGPXD010000006">
    <property type="protein sequence ID" value="KAH7349839.1"/>
    <property type="molecule type" value="Genomic_DNA"/>
</dbReference>
<keyword evidence="8" id="KW-1185">Reference proteome</keyword>
<keyword evidence="2 4" id="KW-0863">Zinc-finger</keyword>
<evidence type="ECO:0000313" key="7">
    <source>
        <dbReference type="EMBL" id="KAH7349839.1"/>
    </source>
</evidence>
<dbReference type="OrthoDB" id="6270329at2759"/>
<evidence type="ECO:0000256" key="1">
    <source>
        <dbReference type="ARBA" id="ARBA00022723"/>
    </source>
</evidence>
<evidence type="ECO:0000256" key="2">
    <source>
        <dbReference type="ARBA" id="ARBA00022771"/>
    </source>
</evidence>
<dbReference type="InterPro" id="IPR017907">
    <property type="entry name" value="Znf_RING_CS"/>
</dbReference>
<evidence type="ECO:0000256" key="5">
    <source>
        <dbReference type="SAM" id="MobiDB-lite"/>
    </source>
</evidence>
<protein>
    <recommendedName>
        <fullName evidence="6">RING-type domain-containing protein</fullName>
    </recommendedName>
</protein>
<evidence type="ECO:0000256" key="3">
    <source>
        <dbReference type="ARBA" id="ARBA00022833"/>
    </source>
</evidence>
<dbReference type="PANTHER" id="PTHR47094:SF1">
    <property type="entry name" value="RING-TYPE E3 UBIQUITIN TRANSFERASE"/>
    <property type="match status" value="1"/>
</dbReference>
<dbReference type="SUPFAM" id="SSF57850">
    <property type="entry name" value="RING/U-box"/>
    <property type="match status" value="1"/>
</dbReference>
<dbReference type="GO" id="GO:0140082">
    <property type="term" value="F:SUMO-ubiquitin ligase activity"/>
    <property type="evidence" value="ECO:0007669"/>
    <property type="project" value="TreeGrafter"/>
</dbReference>
<reference evidence="7" key="1">
    <citation type="journal article" date="2021" name="Nat. Commun.">
        <title>Genetic determinants of endophytism in the Arabidopsis root mycobiome.</title>
        <authorList>
            <person name="Mesny F."/>
            <person name="Miyauchi S."/>
            <person name="Thiergart T."/>
            <person name="Pickel B."/>
            <person name="Atanasova L."/>
            <person name="Karlsson M."/>
            <person name="Huettel B."/>
            <person name="Barry K.W."/>
            <person name="Haridas S."/>
            <person name="Chen C."/>
            <person name="Bauer D."/>
            <person name="Andreopoulos W."/>
            <person name="Pangilinan J."/>
            <person name="LaButti K."/>
            <person name="Riley R."/>
            <person name="Lipzen A."/>
            <person name="Clum A."/>
            <person name="Drula E."/>
            <person name="Henrissat B."/>
            <person name="Kohler A."/>
            <person name="Grigoriev I.V."/>
            <person name="Martin F.M."/>
            <person name="Hacquard S."/>
        </authorList>
    </citation>
    <scope>NUCLEOTIDE SEQUENCE</scope>
    <source>
        <strain evidence="7">MPI-CAGE-AT-0016</strain>
    </source>
</reference>
<dbReference type="InterPro" id="IPR001841">
    <property type="entry name" value="Znf_RING"/>
</dbReference>
<dbReference type="GO" id="GO:0032183">
    <property type="term" value="F:SUMO binding"/>
    <property type="evidence" value="ECO:0007669"/>
    <property type="project" value="TreeGrafter"/>
</dbReference>
<gene>
    <name evidence="7" type="ORF">B0T11DRAFT_289981</name>
</gene>
<dbReference type="Proteomes" id="UP000813385">
    <property type="component" value="Unassembled WGS sequence"/>
</dbReference>
<name>A0A8K0T6A5_9PEZI</name>
<dbReference type="GO" id="GO:0033768">
    <property type="term" value="C:SUMO-targeted ubiquitin ligase complex"/>
    <property type="evidence" value="ECO:0007669"/>
    <property type="project" value="TreeGrafter"/>
</dbReference>
<dbReference type="SMART" id="SM00184">
    <property type="entry name" value="RING"/>
    <property type="match status" value="1"/>
</dbReference>
<proteinExistence type="predicted"/>
<keyword evidence="3" id="KW-0862">Zinc</keyword>
<dbReference type="PANTHER" id="PTHR47094">
    <property type="entry name" value="ELFLESS, ISOFORM B"/>
    <property type="match status" value="1"/>
</dbReference>
<evidence type="ECO:0000256" key="4">
    <source>
        <dbReference type="PROSITE-ProRule" id="PRU00175"/>
    </source>
</evidence>
<dbReference type="GO" id="GO:0008270">
    <property type="term" value="F:zinc ion binding"/>
    <property type="evidence" value="ECO:0007669"/>
    <property type="project" value="UniProtKB-KW"/>
</dbReference>
<evidence type="ECO:0000259" key="6">
    <source>
        <dbReference type="PROSITE" id="PS50089"/>
    </source>
</evidence>
<evidence type="ECO:0000313" key="8">
    <source>
        <dbReference type="Proteomes" id="UP000813385"/>
    </source>
</evidence>
<feature type="compositionally biased region" description="Basic and acidic residues" evidence="5">
    <location>
        <begin position="69"/>
        <end position="85"/>
    </location>
</feature>
<dbReference type="AlphaFoldDB" id="A0A8K0T6A5"/>
<organism evidence="7 8">
    <name type="scientific">Plectosphaerella cucumerina</name>
    <dbReference type="NCBI Taxonomy" id="40658"/>
    <lineage>
        <taxon>Eukaryota</taxon>
        <taxon>Fungi</taxon>
        <taxon>Dikarya</taxon>
        <taxon>Ascomycota</taxon>
        <taxon>Pezizomycotina</taxon>
        <taxon>Sordariomycetes</taxon>
        <taxon>Hypocreomycetidae</taxon>
        <taxon>Glomerellales</taxon>
        <taxon>Plectosphaerellaceae</taxon>
        <taxon>Plectosphaerella</taxon>
    </lineage>
</organism>
<dbReference type="GO" id="GO:0006511">
    <property type="term" value="P:ubiquitin-dependent protein catabolic process"/>
    <property type="evidence" value="ECO:0007669"/>
    <property type="project" value="TreeGrafter"/>
</dbReference>
<dbReference type="Gene3D" id="3.30.40.10">
    <property type="entry name" value="Zinc/RING finger domain, C3HC4 (zinc finger)"/>
    <property type="match status" value="1"/>
</dbReference>
<dbReference type="GO" id="GO:0061630">
    <property type="term" value="F:ubiquitin protein ligase activity"/>
    <property type="evidence" value="ECO:0007669"/>
    <property type="project" value="InterPro"/>
</dbReference>
<keyword evidence="1" id="KW-0479">Metal-binding</keyword>
<dbReference type="PROSITE" id="PS50089">
    <property type="entry name" value="ZF_RING_2"/>
    <property type="match status" value="1"/>
</dbReference>
<dbReference type="PROSITE" id="PS00518">
    <property type="entry name" value="ZF_RING_1"/>
    <property type="match status" value="1"/>
</dbReference>
<dbReference type="InterPro" id="IPR049627">
    <property type="entry name" value="SLX8"/>
</dbReference>
<feature type="region of interest" description="Disordered" evidence="5">
    <location>
        <begin position="1"/>
        <end position="109"/>
    </location>
</feature>
<feature type="domain" description="RING-type" evidence="6">
    <location>
        <begin position="120"/>
        <end position="161"/>
    </location>
</feature>
<comment type="caution">
    <text evidence="7">The sequence shown here is derived from an EMBL/GenBank/DDBJ whole genome shotgun (WGS) entry which is preliminary data.</text>
</comment>
<dbReference type="InterPro" id="IPR013083">
    <property type="entry name" value="Znf_RING/FYVE/PHD"/>
</dbReference>